<keyword evidence="1" id="KW-0812">Transmembrane</keyword>
<dbReference type="PANTHER" id="PTHR33371:SF4">
    <property type="entry name" value="INTERMEMBRANE PHOSPHOLIPID TRANSPORT SYSTEM BINDING PROTEIN MLAD"/>
    <property type="match status" value="1"/>
</dbReference>
<dbReference type="OrthoDB" id="9769132at2"/>
<sequence length="297" mass="32811">MKNNLSRNALIGLAFIASLFMIYFGINFLKGANVFKKQNQYYAIFGDVSKLLISSPVYVKGYQVGLINNIKMADSDPIQFLVGINLEEDFKIPEGSYLQYGIDMFGASTVNLVLVASDKYLQPGDTLSGDKEIGLMDGVAGVMPRADSILIKIDSIVYSLNKLISHPVVESSIIGLGSAVDQLNNTSMSLNRIVNTIEKDLPQISQNLNSATEDLKTVSDNLSQFDLNKTYASIDETINNLKLLTDKLNSNNNSLGLLLNDTSLHDSINVTIDNATRLLEDIRENPDRYLTIRLKLF</sequence>
<dbReference type="InterPro" id="IPR052336">
    <property type="entry name" value="MlaD_Phospholipid_Transporter"/>
</dbReference>
<organism evidence="3 4">
    <name type="scientific">Fermentimonas caenicola</name>
    <dbReference type="NCBI Taxonomy" id="1562970"/>
    <lineage>
        <taxon>Bacteria</taxon>
        <taxon>Pseudomonadati</taxon>
        <taxon>Bacteroidota</taxon>
        <taxon>Bacteroidia</taxon>
        <taxon>Bacteroidales</taxon>
        <taxon>Dysgonomonadaceae</taxon>
        <taxon>Fermentimonas</taxon>
    </lineage>
</organism>
<dbReference type="HOGENOM" id="CLU_054524_1_0_10"/>
<feature type="domain" description="Mce/MlaD" evidence="2">
    <location>
        <begin position="38"/>
        <end position="99"/>
    </location>
</feature>
<dbReference type="InterPro" id="IPR003399">
    <property type="entry name" value="Mce/MlaD"/>
</dbReference>
<dbReference type="STRING" id="1562970.ING2E5B_2454"/>
<reference evidence="3 4" key="1">
    <citation type="submission" date="2014-08" db="EMBL/GenBank/DDBJ databases">
        <authorList>
            <person name="Wibberg D."/>
        </authorList>
    </citation>
    <scope>NUCLEOTIDE SEQUENCE [LARGE SCALE GENOMIC DNA]</scope>
    <source>
        <strain evidence="4">ING2-E5B</strain>
    </source>
</reference>
<evidence type="ECO:0000256" key="1">
    <source>
        <dbReference type="SAM" id="Phobius"/>
    </source>
</evidence>
<evidence type="ECO:0000313" key="3">
    <source>
        <dbReference type="EMBL" id="CEA17179.1"/>
    </source>
</evidence>
<name>A0A098C2N3_9BACT</name>
<dbReference type="PANTHER" id="PTHR33371">
    <property type="entry name" value="INTERMEMBRANE PHOSPHOLIPID TRANSPORT SYSTEM BINDING PROTEIN MLAD-RELATED"/>
    <property type="match status" value="1"/>
</dbReference>
<dbReference type="EMBL" id="LN515532">
    <property type="protein sequence ID" value="CEA17179.1"/>
    <property type="molecule type" value="Genomic_DNA"/>
</dbReference>
<evidence type="ECO:0000259" key="2">
    <source>
        <dbReference type="Pfam" id="PF02470"/>
    </source>
</evidence>
<accession>A0A098C2N3</accession>
<gene>
    <name evidence="3" type="ORF">ING2E5B_2454</name>
</gene>
<dbReference type="Proteomes" id="UP000032417">
    <property type="component" value="Chromosome 1"/>
</dbReference>
<keyword evidence="1" id="KW-1133">Transmembrane helix</keyword>
<protein>
    <submittedName>
        <fullName evidence="3">Putative membrane protein</fullName>
    </submittedName>
</protein>
<evidence type="ECO:0000313" key="4">
    <source>
        <dbReference type="Proteomes" id="UP000032417"/>
    </source>
</evidence>
<keyword evidence="4" id="KW-1185">Reference proteome</keyword>
<proteinExistence type="predicted"/>
<dbReference type="KEGG" id="pbt:ING2E5B_2454"/>
<feature type="transmembrane region" description="Helical" evidence="1">
    <location>
        <begin position="9"/>
        <end position="29"/>
    </location>
</feature>
<dbReference type="Pfam" id="PF02470">
    <property type="entry name" value="MlaD"/>
    <property type="match status" value="1"/>
</dbReference>
<dbReference type="AlphaFoldDB" id="A0A098C2N3"/>
<keyword evidence="1" id="KW-0472">Membrane</keyword>